<dbReference type="InParanoid" id="A0A0H2RR53"/>
<dbReference type="InterPro" id="IPR032675">
    <property type="entry name" value="LRR_dom_sf"/>
</dbReference>
<name>A0A0H2RR53_9AGAM</name>
<sequence>MEPQEGDGDGGLETSHISGFQKERLHPEVISVMMGIVERLRDGDGCIDALSDWFDIDELWSSKSDYRPRNGSQVEETAETTKVARRRRREDARKKMKRARDAANMFLDIGNHIFSQIQNLEECLEEEENADRISLLSLPDEILSIILQSAAASASVNEHGLFVPIKYTRTSFRLSHICQRLRTISISTQSLWSYTNSLIPTEMVETCFRRLSAPIGEVQMTYSYWNGGHFGRPLQAALIKTCKSYLSAAIPFSQYWRRFNHRNDIFTIDGLRELAVLTRGLNAPHLSDLSVSYSSKTLRIPNKQRSQEDYDALHYFSTWSTPSLSTLRIENFIPKASMVSNLQFVKKLHMSLCFGTTFFTRDLVSLLETLSHLEELSIHLEFLNSKIPVEEYPAGTKVVLSSIQTLKLDFFRCSGDSVSTALAPLSFPNVTFLKLCAWGLEEWQEDEVIDEVIRAVITDAPSFPKLERFELGIGLTVDGQHDMIVQHLDGPICVVRIPFTSLRHICHLILVGVVCVFADIPDPSSLPALHSLTLKDCTMLDREWVLQLLPKLFERGLQPSESQLTVEDCEWTIPAEELQFSEEDDTDSGTEEDEEEILEYCAVTAEEMLSLVCSAT</sequence>
<organism evidence="2 3">
    <name type="scientific">Schizopora paradoxa</name>
    <dbReference type="NCBI Taxonomy" id="27342"/>
    <lineage>
        <taxon>Eukaryota</taxon>
        <taxon>Fungi</taxon>
        <taxon>Dikarya</taxon>
        <taxon>Basidiomycota</taxon>
        <taxon>Agaricomycotina</taxon>
        <taxon>Agaricomycetes</taxon>
        <taxon>Hymenochaetales</taxon>
        <taxon>Schizoporaceae</taxon>
        <taxon>Schizopora</taxon>
    </lineage>
</organism>
<reference evidence="2 3" key="1">
    <citation type="submission" date="2015-04" db="EMBL/GenBank/DDBJ databases">
        <title>Complete genome sequence of Schizopora paradoxa KUC8140, a cosmopolitan wood degrader in East Asia.</title>
        <authorList>
            <consortium name="DOE Joint Genome Institute"/>
            <person name="Min B."/>
            <person name="Park H."/>
            <person name="Jang Y."/>
            <person name="Kim J.-J."/>
            <person name="Kim K.H."/>
            <person name="Pangilinan J."/>
            <person name="Lipzen A."/>
            <person name="Riley R."/>
            <person name="Grigoriev I.V."/>
            <person name="Spatafora J.W."/>
            <person name="Choi I.-G."/>
        </authorList>
    </citation>
    <scope>NUCLEOTIDE SEQUENCE [LARGE SCALE GENOMIC DNA]</scope>
    <source>
        <strain evidence="2 3">KUC8140</strain>
    </source>
</reference>
<protein>
    <recommendedName>
        <fullName evidence="4">F-box domain-containing protein</fullName>
    </recommendedName>
</protein>
<feature type="compositionally biased region" description="Acidic residues" evidence="1">
    <location>
        <begin position="1"/>
        <end position="10"/>
    </location>
</feature>
<feature type="region of interest" description="Disordered" evidence="1">
    <location>
        <begin position="65"/>
        <end position="90"/>
    </location>
</feature>
<dbReference type="Proteomes" id="UP000053477">
    <property type="component" value="Unassembled WGS sequence"/>
</dbReference>
<dbReference type="SUPFAM" id="SSF52058">
    <property type="entry name" value="L domain-like"/>
    <property type="match status" value="1"/>
</dbReference>
<feature type="region of interest" description="Disordered" evidence="1">
    <location>
        <begin position="1"/>
        <end position="20"/>
    </location>
</feature>
<keyword evidence="3" id="KW-1185">Reference proteome</keyword>
<evidence type="ECO:0000256" key="1">
    <source>
        <dbReference type="SAM" id="MobiDB-lite"/>
    </source>
</evidence>
<accession>A0A0H2RR53</accession>
<dbReference type="EMBL" id="KQ085949">
    <property type="protein sequence ID" value="KLO14077.1"/>
    <property type="molecule type" value="Genomic_DNA"/>
</dbReference>
<gene>
    <name evidence="2" type="ORF">SCHPADRAFT_996875</name>
</gene>
<dbReference type="AlphaFoldDB" id="A0A0H2RR53"/>
<dbReference type="Gene3D" id="3.80.10.10">
    <property type="entry name" value="Ribonuclease Inhibitor"/>
    <property type="match status" value="1"/>
</dbReference>
<proteinExistence type="predicted"/>
<evidence type="ECO:0000313" key="3">
    <source>
        <dbReference type="Proteomes" id="UP000053477"/>
    </source>
</evidence>
<evidence type="ECO:0000313" key="2">
    <source>
        <dbReference type="EMBL" id="KLO14077.1"/>
    </source>
</evidence>
<evidence type="ECO:0008006" key="4">
    <source>
        <dbReference type="Google" id="ProtNLM"/>
    </source>
</evidence>